<evidence type="ECO:0000313" key="5">
    <source>
        <dbReference type="Proteomes" id="UP000494201"/>
    </source>
</evidence>
<dbReference type="Pfam" id="PF04492">
    <property type="entry name" value="Phage_rep_O"/>
    <property type="match status" value="1"/>
</dbReference>
<dbReference type="InterPro" id="IPR006497">
    <property type="entry name" value="Phage_lambda_VrpO_N"/>
</dbReference>
<reference evidence="4 5" key="1">
    <citation type="submission" date="2019-09" db="EMBL/GenBank/DDBJ databases">
        <authorList>
            <person name="Depoorter E."/>
        </authorList>
    </citation>
    <scope>NUCLEOTIDE SEQUENCE [LARGE SCALE GENOMIC DNA]</scope>
    <source>
        <strain evidence="4">LMG 20980</strain>
    </source>
</reference>
<feature type="domain" description="Bacteriophage lambda Replication protein O N-terminal" evidence="2">
    <location>
        <begin position="16"/>
        <end position="112"/>
    </location>
</feature>
<sequence length="424" mass="47558">MALAHVIPMPERPRSAQAEERYTRVPHSVLEALALADFGKRHYKILMVLMRQTYGYDKAADEISLTQFHDKTGVLPPHISAAIGELIDMQVLVKSPGRYAASLSINKDFDQWIGKARIDTSKILGYQNGNEGVTETVIEGYQNSHLGLPKQSFGVTETVTTRDNSKRKNQETTPRETLSRSLRERFENFWECYPRKRSKKAAEKAFAKVNPDEQLFKDLMSGLERAKTSEQWQNPKFQPHAATWLNDGGWMDEFQTAYSDAETAVIRAFNEALGERIGTVDEAVFVEARAGSIRAFLAHLKNDPEAAGRYFPAVRDKVELPPHAGFDYLISPKGFGDTTGRMRVAKPAGTAPGVRGDWHATGPGIAARGAELGITKGDEENVVTYRRRVFKAAGPGVWRDQDLAAEAKYGDEAYERLWRFYNEE</sequence>
<dbReference type="AlphaFoldDB" id="A0A6P2GE14"/>
<organism evidence="4 5">
    <name type="scientific">Burkholderia anthina</name>
    <dbReference type="NCBI Taxonomy" id="179879"/>
    <lineage>
        <taxon>Bacteria</taxon>
        <taxon>Pseudomonadati</taxon>
        <taxon>Pseudomonadota</taxon>
        <taxon>Betaproteobacteria</taxon>
        <taxon>Burkholderiales</taxon>
        <taxon>Burkholderiaceae</taxon>
        <taxon>Burkholderia</taxon>
        <taxon>Burkholderia cepacia complex</taxon>
    </lineage>
</organism>
<keyword evidence="6" id="KW-1185">Reference proteome</keyword>
<dbReference type="GeneID" id="56502662"/>
<dbReference type="GO" id="GO:0006260">
    <property type="term" value="P:DNA replication"/>
    <property type="evidence" value="ECO:0007669"/>
    <property type="project" value="InterPro"/>
</dbReference>
<dbReference type="Proteomes" id="UP000494201">
    <property type="component" value="Unassembled WGS sequence"/>
</dbReference>
<evidence type="ECO:0000313" key="3">
    <source>
        <dbReference type="EMBL" id="MBM2769900.1"/>
    </source>
</evidence>
<dbReference type="Proteomes" id="UP000755577">
    <property type="component" value="Unassembled WGS sequence"/>
</dbReference>
<reference evidence="3 6" key="2">
    <citation type="submission" date="2021-02" db="EMBL/GenBank/DDBJ databases">
        <title>Draft genome of the type strains Burkholderia anthina DSM16086.</title>
        <authorList>
            <person name="Hertel R."/>
            <person name="Meissner J."/>
            <person name="Poehlein A."/>
            <person name="Daniel R."/>
            <person name="Commichau F.M."/>
        </authorList>
    </citation>
    <scope>NUCLEOTIDE SEQUENCE [LARGE SCALE GENOMIC DNA]</scope>
    <source>
        <strain evidence="3 6">DSM 16086</strain>
    </source>
</reference>
<feature type="region of interest" description="Disordered" evidence="1">
    <location>
        <begin position="156"/>
        <end position="178"/>
    </location>
</feature>
<proteinExistence type="predicted"/>
<name>A0A6P2GE14_9BURK</name>
<evidence type="ECO:0000313" key="6">
    <source>
        <dbReference type="Proteomes" id="UP000755577"/>
    </source>
</evidence>
<dbReference type="Gene3D" id="1.10.10.10">
    <property type="entry name" value="Winged helix-like DNA-binding domain superfamily/Winged helix DNA-binding domain"/>
    <property type="match status" value="1"/>
</dbReference>
<dbReference type="EMBL" id="CABVLY010000019">
    <property type="protein sequence ID" value="VVU51875.1"/>
    <property type="molecule type" value="Genomic_DNA"/>
</dbReference>
<dbReference type="InterPro" id="IPR036388">
    <property type="entry name" value="WH-like_DNA-bd_sf"/>
</dbReference>
<gene>
    <name evidence="4" type="ORF">BAN20980_04598</name>
    <name evidence="3" type="ORF">JQK92_26140</name>
</gene>
<protein>
    <submittedName>
        <fullName evidence="4">Gp60</fullName>
    </submittedName>
    <submittedName>
        <fullName evidence="3">Replication protein</fullName>
    </submittedName>
</protein>
<dbReference type="NCBIfam" id="TIGR01610">
    <property type="entry name" value="phage_O_Nterm"/>
    <property type="match status" value="1"/>
</dbReference>
<dbReference type="EMBL" id="JAFCIQ010000022">
    <property type="protein sequence ID" value="MBM2769900.1"/>
    <property type="molecule type" value="Genomic_DNA"/>
</dbReference>
<dbReference type="RefSeq" id="WP_174927508.1">
    <property type="nucleotide sequence ID" value="NZ_CABVLY010000019.1"/>
</dbReference>
<evidence type="ECO:0000259" key="2">
    <source>
        <dbReference type="Pfam" id="PF04492"/>
    </source>
</evidence>
<evidence type="ECO:0000313" key="4">
    <source>
        <dbReference type="EMBL" id="VVU51875.1"/>
    </source>
</evidence>
<feature type="compositionally biased region" description="Basic and acidic residues" evidence="1">
    <location>
        <begin position="163"/>
        <end position="178"/>
    </location>
</feature>
<evidence type="ECO:0000256" key="1">
    <source>
        <dbReference type="SAM" id="MobiDB-lite"/>
    </source>
</evidence>
<accession>A0A6P2GE14</accession>